<feature type="non-terminal residue" evidence="2">
    <location>
        <position position="1"/>
    </location>
</feature>
<name>A0ABV0NIZ8_9TELE</name>
<evidence type="ECO:0000313" key="2">
    <source>
        <dbReference type="EMBL" id="MEQ2171351.1"/>
    </source>
</evidence>
<evidence type="ECO:0000256" key="1">
    <source>
        <dbReference type="SAM" id="MobiDB-lite"/>
    </source>
</evidence>
<reference evidence="2 3" key="1">
    <citation type="submission" date="2021-06" db="EMBL/GenBank/DDBJ databases">
        <authorList>
            <person name="Palmer J.M."/>
        </authorList>
    </citation>
    <scope>NUCLEOTIDE SEQUENCE [LARGE SCALE GENOMIC DNA]</scope>
    <source>
        <strain evidence="2 3">GA_2019</strain>
        <tissue evidence="2">Muscle</tissue>
    </source>
</reference>
<comment type="caution">
    <text evidence="2">The sequence shown here is derived from an EMBL/GenBank/DDBJ whole genome shotgun (WGS) entry which is preliminary data.</text>
</comment>
<organism evidence="2 3">
    <name type="scientific">Goodea atripinnis</name>
    <dbReference type="NCBI Taxonomy" id="208336"/>
    <lineage>
        <taxon>Eukaryota</taxon>
        <taxon>Metazoa</taxon>
        <taxon>Chordata</taxon>
        <taxon>Craniata</taxon>
        <taxon>Vertebrata</taxon>
        <taxon>Euteleostomi</taxon>
        <taxon>Actinopterygii</taxon>
        <taxon>Neopterygii</taxon>
        <taxon>Teleostei</taxon>
        <taxon>Neoteleostei</taxon>
        <taxon>Acanthomorphata</taxon>
        <taxon>Ovalentaria</taxon>
        <taxon>Atherinomorphae</taxon>
        <taxon>Cyprinodontiformes</taxon>
        <taxon>Goodeidae</taxon>
        <taxon>Goodea</taxon>
    </lineage>
</organism>
<keyword evidence="3" id="KW-1185">Reference proteome</keyword>
<sequence>GRAAAGPSGEELHRRNQAPDTLAQSGLGRCRPAISGLRAGLWAALEGLQFPRDAWTAFRWASLCVMENPAFPSSWDRTTSTCLRDGESLLHIYETYEEHEVEQTGDKQLDLNV</sequence>
<feature type="region of interest" description="Disordered" evidence="1">
    <location>
        <begin position="1"/>
        <end position="25"/>
    </location>
</feature>
<dbReference type="Proteomes" id="UP001476798">
    <property type="component" value="Unassembled WGS sequence"/>
</dbReference>
<protein>
    <submittedName>
        <fullName evidence="2">Uncharacterized protein</fullName>
    </submittedName>
</protein>
<accession>A0ABV0NIZ8</accession>
<dbReference type="EMBL" id="JAHRIO010040535">
    <property type="protein sequence ID" value="MEQ2171351.1"/>
    <property type="molecule type" value="Genomic_DNA"/>
</dbReference>
<evidence type="ECO:0000313" key="3">
    <source>
        <dbReference type="Proteomes" id="UP001476798"/>
    </source>
</evidence>
<proteinExistence type="predicted"/>
<gene>
    <name evidence="2" type="ORF">GOODEAATRI_009748</name>
</gene>